<dbReference type="GO" id="GO:0051880">
    <property type="term" value="F:G-quadruplex DNA binding"/>
    <property type="evidence" value="ECO:0007669"/>
    <property type="project" value="TreeGrafter"/>
</dbReference>
<dbReference type="EMBL" id="CVRI01000054">
    <property type="protein sequence ID" value="CRL00740.1"/>
    <property type="molecule type" value="Genomic_DNA"/>
</dbReference>
<dbReference type="InterPro" id="IPR027417">
    <property type="entry name" value="P-loop_NTPase"/>
</dbReference>
<keyword evidence="15" id="KW-0234">DNA repair</keyword>
<feature type="coiled-coil region" evidence="20">
    <location>
        <begin position="305"/>
        <end position="339"/>
    </location>
</feature>
<feature type="coiled-coil region" evidence="20">
    <location>
        <begin position="430"/>
        <end position="457"/>
    </location>
</feature>
<evidence type="ECO:0000313" key="23">
    <source>
        <dbReference type="Proteomes" id="UP000183832"/>
    </source>
</evidence>
<comment type="catalytic activity">
    <reaction evidence="18">
        <text>ATP + H2O = ADP + phosphate + H(+)</text>
        <dbReference type="Rhea" id="RHEA:13065"/>
        <dbReference type="ChEBI" id="CHEBI:15377"/>
        <dbReference type="ChEBI" id="CHEBI:15378"/>
        <dbReference type="ChEBI" id="CHEBI:30616"/>
        <dbReference type="ChEBI" id="CHEBI:43474"/>
        <dbReference type="ChEBI" id="CHEBI:456216"/>
    </reaction>
</comment>
<feature type="coiled-coil region" evidence="20">
    <location>
        <begin position="645"/>
        <end position="706"/>
    </location>
</feature>
<dbReference type="SUPFAM" id="SSF52540">
    <property type="entry name" value="P-loop containing nucleoside triphosphate hydrolases"/>
    <property type="match status" value="2"/>
</dbReference>
<evidence type="ECO:0000313" key="22">
    <source>
        <dbReference type="EMBL" id="CRL00740.1"/>
    </source>
</evidence>
<proteinExistence type="inferred from homology"/>
<evidence type="ECO:0000256" key="16">
    <source>
        <dbReference type="ARBA" id="ARBA00023242"/>
    </source>
</evidence>
<name>A0A1J1IMF2_9DIPT</name>
<evidence type="ECO:0000256" key="19">
    <source>
        <dbReference type="PROSITE-ProRule" id="PRU00471"/>
    </source>
</evidence>
<feature type="domain" description="Zinc-hook" evidence="21">
    <location>
        <begin position="571"/>
        <end position="667"/>
    </location>
</feature>
<comment type="subcellular location">
    <subcellularLocation>
        <location evidence="3">Chromosome</location>
    </subcellularLocation>
    <subcellularLocation>
        <location evidence="2">Nucleus</location>
    </subcellularLocation>
</comment>
<dbReference type="GO" id="GO:0007004">
    <property type="term" value="P:telomere maintenance via telomerase"/>
    <property type="evidence" value="ECO:0007669"/>
    <property type="project" value="TreeGrafter"/>
</dbReference>
<keyword evidence="7 19" id="KW-0479">Metal-binding</keyword>
<evidence type="ECO:0000259" key="21">
    <source>
        <dbReference type="PROSITE" id="PS51131"/>
    </source>
</evidence>
<dbReference type="GO" id="GO:0043047">
    <property type="term" value="F:single-stranded telomeric DNA binding"/>
    <property type="evidence" value="ECO:0007669"/>
    <property type="project" value="TreeGrafter"/>
</dbReference>
<accession>A0A1J1IMF2</accession>
<keyword evidence="9" id="KW-0227">DNA damage</keyword>
<dbReference type="Proteomes" id="UP000183832">
    <property type="component" value="Unassembled WGS sequence"/>
</dbReference>
<keyword evidence="14 20" id="KW-0175">Coiled coil</keyword>
<feature type="binding site" evidence="19">
    <location>
        <position position="615"/>
    </location>
    <ligand>
        <name>Zn(2+)</name>
        <dbReference type="ChEBI" id="CHEBI:29105"/>
    </ligand>
</feature>
<evidence type="ECO:0000256" key="15">
    <source>
        <dbReference type="ARBA" id="ARBA00023204"/>
    </source>
</evidence>
<keyword evidence="11 19" id="KW-0862">Zinc</keyword>
<dbReference type="GO" id="GO:0006302">
    <property type="term" value="P:double-strand break repair"/>
    <property type="evidence" value="ECO:0007669"/>
    <property type="project" value="InterPro"/>
</dbReference>
<keyword evidence="16" id="KW-0539">Nucleus</keyword>
<sequence length="1167" mass="135128">MSTINRLSICGIRSFGIEKEDEQKINFTSPLTLIVGENGCGKTTIIECLKYGITGEAPTGSDKGKTFVHDPKVFSTPSSLGRIKLVVTDAMGNTKLCTRSMKMDIQKNGKPKFETLDCTISTTNILSGKPEESRKRVHETNEEMCAFMGVSKAILNNVIFCHQEDSCWPLDEGKKLKEKFDAIFGTTEYNKAIDKLMKYKKEYDEKFKTCAIEKRHLEGIKKDADRKLLELDILNHKHRETEAEADKLKAQIEPLEGEIEKLLMKHKQIGKLSGKQTVFKCQIASKKSDIAKYQKLIKNPMNGNIEELEIQLENYSKTLDDNEQRLESLNNEKNRLVNGDRKKQELFTKISSTSDNLADEISKKQSLIDQRFDATKELSSKLGISFSDSDDRTLSEDENILSSLLEQIRQGIANKGEEIKVLSTQQDDKENEYQKKIDKVREDKVAIETNIATQKQRKLKITKDYNDMKREITSIESSLPGLDEMIQQIKSTEVELGLFPTESIEKDFKKKVQIFNDKIDKELKQIVVEIDEANKKISLKKSKRDHLQNVIEEKEEKLKAMKKRINKLCDGLNFSDVFAKQKEKKEKLSMDLAYLKSSENTFKHYISDIEQDPCCPLCHKDLDQRESVDLKDEISEKIRQLPSRIADTERKLKSESKKFDELNEVKSIHENIEQDENEIKKLNDDLEKLDEDYRNLLEDLEGYEIQVAEPQLKQKLITPLQINASHSKLNGLQLKLNNLVSQKMMQQGLDQKKKTLDEKKNEIAELDRKILLDEKKLQPLEKELREIINAKENIKKTAKENISRLQKALERIKINQADLERMNKEIENYENARLEQKYKEAQEKKIEIKKALKDLQDDIKSKSSDIKRLETELTNQSENKRILQDNIELRRSEKELETLQDEYEKLMKEIGDLDVDKLIKEKRTLESSRDEIRSEYQTLQGRISESLDRIAQAKKECNEPKYKNAKINYLKECYIQSTLKAMREDLLKYRKALEKSLMKFHGDKMKEINQRIRDLWNNIYKGNDIDYIEIKTDEDDSKGSDKKRTYHYRVIQAKNGGGEIDMRGRCSAGQKVLASLIIRMALADTFSANCGVLALDEPTTNLDVNNIQALCTALVNIVEEREKTGQFMLVVITHDEDFVQTLQRVDHYYKLSRDGKGRSRIEKMTNK</sequence>
<evidence type="ECO:0000256" key="9">
    <source>
        <dbReference type="ARBA" id="ARBA00022763"/>
    </source>
</evidence>
<dbReference type="PROSITE" id="PS51131">
    <property type="entry name" value="ZN_HOOK"/>
    <property type="match status" value="1"/>
</dbReference>
<organism evidence="22 23">
    <name type="scientific">Clunio marinus</name>
    <dbReference type="NCBI Taxonomy" id="568069"/>
    <lineage>
        <taxon>Eukaryota</taxon>
        <taxon>Metazoa</taxon>
        <taxon>Ecdysozoa</taxon>
        <taxon>Arthropoda</taxon>
        <taxon>Hexapoda</taxon>
        <taxon>Insecta</taxon>
        <taxon>Pterygota</taxon>
        <taxon>Neoptera</taxon>
        <taxon>Endopterygota</taxon>
        <taxon>Diptera</taxon>
        <taxon>Nematocera</taxon>
        <taxon>Chironomoidea</taxon>
        <taxon>Chironomidae</taxon>
        <taxon>Clunio</taxon>
    </lineage>
</organism>
<keyword evidence="13" id="KW-0460">Magnesium</keyword>
<dbReference type="PANTHER" id="PTHR18867">
    <property type="entry name" value="RAD50"/>
    <property type="match status" value="1"/>
</dbReference>
<gene>
    <name evidence="22" type="ORF">CLUMA_CG013996</name>
</gene>
<keyword evidence="12" id="KW-0067">ATP-binding</keyword>
<dbReference type="GO" id="GO:0000794">
    <property type="term" value="C:condensed nuclear chromosome"/>
    <property type="evidence" value="ECO:0007669"/>
    <property type="project" value="TreeGrafter"/>
</dbReference>
<evidence type="ECO:0000256" key="4">
    <source>
        <dbReference type="ARBA" id="ARBA00009439"/>
    </source>
</evidence>
<evidence type="ECO:0000256" key="14">
    <source>
        <dbReference type="ARBA" id="ARBA00023054"/>
    </source>
</evidence>
<feature type="coiled-coil region" evidence="20">
    <location>
        <begin position="231"/>
        <end position="265"/>
    </location>
</feature>
<dbReference type="InterPro" id="IPR038729">
    <property type="entry name" value="Rad50/SbcC_AAA"/>
</dbReference>
<dbReference type="GO" id="GO:0000722">
    <property type="term" value="P:telomere maintenance via recombination"/>
    <property type="evidence" value="ECO:0007669"/>
    <property type="project" value="TreeGrafter"/>
</dbReference>
<evidence type="ECO:0000256" key="12">
    <source>
        <dbReference type="ARBA" id="ARBA00022840"/>
    </source>
</evidence>
<dbReference type="PANTHER" id="PTHR18867:SF12">
    <property type="entry name" value="DNA REPAIR PROTEIN RAD50"/>
    <property type="match status" value="1"/>
</dbReference>
<dbReference type="FunFam" id="3.40.50.300:FF:000593">
    <property type="entry name" value="DNA repair protein RAD50"/>
    <property type="match status" value="1"/>
</dbReference>
<dbReference type="SUPFAM" id="SSF75712">
    <property type="entry name" value="Rad50 coiled-coil Zn hook"/>
    <property type="match status" value="1"/>
</dbReference>
<dbReference type="GO" id="GO:0070192">
    <property type="term" value="P:chromosome organization involved in meiotic cell cycle"/>
    <property type="evidence" value="ECO:0007669"/>
    <property type="project" value="TreeGrafter"/>
</dbReference>
<dbReference type="GO" id="GO:0003691">
    <property type="term" value="F:double-stranded telomeric DNA binding"/>
    <property type="evidence" value="ECO:0007669"/>
    <property type="project" value="TreeGrafter"/>
</dbReference>
<dbReference type="GO" id="GO:0005524">
    <property type="term" value="F:ATP binding"/>
    <property type="evidence" value="ECO:0007669"/>
    <property type="project" value="UniProtKB-KW"/>
</dbReference>
<dbReference type="GO" id="GO:0030870">
    <property type="term" value="C:Mre11 complex"/>
    <property type="evidence" value="ECO:0007669"/>
    <property type="project" value="TreeGrafter"/>
</dbReference>
<evidence type="ECO:0000256" key="6">
    <source>
        <dbReference type="ARBA" id="ARBA00022454"/>
    </source>
</evidence>
<evidence type="ECO:0000256" key="2">
    <source>
        <dbReference type="ARBA" id="ARBA00004123"/>
    </source>
</evidence>
<evidence type="ECO:0000256" key="8">
    <source>
        <dbReference type="ARBA" id="ARBA00022741"/>
    </source>
</evidence>
<feature type="coiled-coil region" evidence="20">
    <location>
        <begin position="516"/>
        <end position="571"/>
    </location>
</feature>
<dbReference type="OrthoDB" id="18797at2759"/>
<dbReference type="GO" id="GO:0016887">
    <property type="term" value="F:ATP hydrolysis activity"/>
    <property type="evidence" value="ECO:0007669"/>
    <property type="project" value="InterPro"/>
</dbReference>
<comment type="similarity">
    <text evidence="4">Belongs to the SMC family. RAD50 subfamily.</text>
</comment>
<comment type="cofactor">
    <cofactor evidence="1">
        <name>Zn(2+)</name>
        <dbReference type="ChEBI" id="CHEBI:29105"/>
    </cofactor>
</comment>
<dbReference type="Pfam" id="PF13476">
    <property type="entry name" value="AAA_23"/>
    <property type="match status" value="1"/>
</dbReference>
<evidence type="ECO:0000256" key="7">
    <source>
        <dbReference type="ARBA" id="ARBA00022723"/>
    </source>
</evidence>
<dbReference type="AlphaFoldDB" id="A0A1J1IMF2"/>
<evidence type="ECO:0000256" key="17">
    <source>
        <dbReference type="ARBA" id="ARBA00023254"/>
    </source>
</evidence>
<dbReference type="Pfam" id="PF04423">
    <property type="entry name" value="Rad50_zn_hook"/>
    <property type="match status" value="1"/>
</dbReference>
<dbReference type="Gene3D" id="3.40.50.300">
    <property type="entry name" value="P-loop containing nucleotide triphosphate hydrolases"/>
    <property type="match status" value="2"/>
</dbReference>
<evidence type="ECO:0000256" key="13">
    <source>
        <dbReference type="ARBA" id="ARBA00022842"/>
    </source>
</evidence>
<dbReference type="InterPro" id="IPR013134">
    <property type="entry name" value="Zn_hook_RAD50"/>
</dbReference>
<feature type="coiled-coil region" evidence="20">
    <location>
        <begin position="749"/>
        <end position="956"/>
    </location>
</feature>
<keyword evidence="17" id="KW-0469">Meiosis</keyword>
<evidence type="ECO:0000256" key="5">
    <source>
        <dbReference type="ARBA" id="ARBA00017893"/>
    </source>
</evidence>
<protein>
    <recommendedName>
        <fullName evidence="5">DNA repair protein RAD50</fullName>
    </recommendedName>
</protein>
<evidence type="ECO:0000256" key="10">
    <source>
        <dbReference type="ARBA" id="ARBA00022801"/>
    </source>
</evidence>
<evidence type="ECO:0000256" key="1">
    <source>
        <dbReference type="ARBA" id="ARBA00001947"/>
    </source>
</evidence>
<feature type="binding site" evidence="19">
    <location>
        <position position="618"/>
    </location>
    <ligand>
        <name>Zn(2+)</name>
        <dbReference type="ChEBI" id="CHEBI:29105"/>
    </ligand>
</feature>
<evidence type="ECO:0000256" key="20">
    <source>
        <dbReference type="SAM" id="Coils"/>
    </source>
</evidence>
<reference evidence="22 23" key="1">
    <citation type="submission" date="2015-04" db="EMBL/GenBank/DDBJ databases">
        <authorList>
            <person name="Syromyatnikov M.Y."/>
            <person name="Popov V.N."/>
        </authorList>
    </citation>
    <scope>NUCLEOTIDE SEQUENCE [LARGE SCALE GENOMIC DNA]</scope>
</reference>
<keyword evidence="10" id="KW-0378">Hydrolase</keyword>
<dbReference type="GO" id="GO:0046872">
    <property type="term" value="F:metal ion binding"/>
    <property type="evidence" value="ECO:0007669"/>
    <property type="project" value="UniProtKB-UniRule"/>
</dbReference>
<evidence type="ECO:0000256" key="18">
    <source>
        <dbReference type="ARBA" id="ARBA00049360"/>
    </source>
</evidence>
<keyword evidence="23" id="KW-1185">Reference proteome</keyword>
<evidence type="ECO:0000256" key="3">
    <source>
        <dbReference type="ARBA" id="ARBA00004286"/>
    </source>
</evidence>
<keyword evidence="8" id="KW-0547">Nucleotide-binding</keyword>
<dbReference type="STRING" id="568069.A0A1J1IMF2"/>
<evidence type="ECO:0000256" key="11">
    <source>
        <dbReference type="ARBA" id="ARBA00022833"/>
    </source>
</evidence>
<keyword evidence="6" id="KW-0158">Chromosome</keyword>